<organism evidence="1 2">
    <name type="scientific">Albimonas donghaensis</name>
    <dbReference type="NCBI Taxonomy" id="356660"/>
    <lineage>
        <taxon>Bacteria</taxon>
        <taxon>Pseudomonadati</taxon>
        <taxon>Pseudomonadota</taxon>
        <taxon>Alphaproteobacteria</taxon>
        <taxon>Rhodobacterales</taxon>
        <taxon>Paracoccaceae</taxon>
        <taxon>Albimonas</taxon>
    </lineage>
</organism>
<evidence type="ECO:0000313" key="2">
    <source>
        <dbReference type="Proteomes" id="UP000199118"/>
    </source>
</evidence>
<dbReference type="STRING" id="356660.SAMN05444336_101246"/>
<proteinExistence type="predicted"/>
<keyword evidence="2" id="KW-1185">Reference proteome</keyword>
<gene>
    <name evidence="1" type="ORF">SAMN05444336_101246</name>
</gene>
<evidence type="ECO:0008006" key="3">
    <source>
        <dbReference type="Google" id="ProtNLM"/>
    </source>
</evidence>
<sequence>MTRRRIPRGEGRLFLTAAEVAPLIGYASANAFLCARERLEEGEGFPPPILQRAVVPFRWRRDEVIAWANRPPAPVEGVPRMAAADLAADRAVMLRMARMP</sequence>
<accession>A0A1H2R5S7</accession>
<dbReference type="AlphaFoldDB" id="A0A1H2R5S7"/>
<dbReference type="EMBL" id="FNMZ01000001">
    <property type="protein sequence ID" value="SDW14803.1"/>
    <property type="molecule type" value="Genomic_DNA"/>
</dbReference>
<reference evidence="1 2" key="1">
    <citation type="submission" date="2016-10" db="EMBL/GenBank/DDBJ databases">
        <authorList>
            <person name="de Groot N.N."/>
        </authorList>
    </citation>
    <scope>NUCLEOTIDE SEQUENCE [LARGE SCALE GENOMIC DNA]</scope>
    <source>
        <strain evidence="1 2">DSM 17890</strain>
    </source>
</reference>
<protein>
    <recommendedName>
        <fullName evidence="3">Transcriptional regulator, AlpA family</fullName>
    </recommendedName>
</protein>
<dbReference type="RefSeq" id="WP_092679319.1">
    <property type="nucleotide sequence ID" value="NZ_FNMZ01000001.1"/>
</dbReference>
<dbReference type="Proteomes" id="UP000199118">
    <property type="component" value="Unassembled WGS sequence"/>
</dbReference>
<name>A0A1H2R5S7_9RHOB</name>
<dbReference type="OrthoDB" id="7861405at2"/>
<evidence type="ECO:0000313" key="1">
    <source>
        <dbReference type="EMBL" id="SDW14803.1"/>
    </source>
</evidence>